<sequence length="726" mass="81973">MLFGEGDDNPKMPSLEMLQKLRKSIDIEPTIKRFIDYRTVVDIKTAELYMKDKSALGDICNNRGRRPHDIHDKDSDQNDGERRHSEEALCSLYLVEREINDPLRRSAAAEAIMSRYSDMKSCLNGDVSKRTSAEGYEILCPDTLEDAKTIYVDVKVSVLDVIGGEDEQEKMTETLKLLGPWKSKKDIKFLTREEDRATVDMNPCYERYYEATPVDNVLAKFLSFTPDVHYFDNNMSKRFDREESVAVFGDLFKTLTEMIPLKASSSSQQPANKRLKTCHETETYTVKNGYSSCGKSKKEYWKAIAADTDAIETLTEDEATIQKELDVATEQCCRATYSKVFSDLKNNTDANKLMSKVPVETMRIDVSDENEQDAGVTKIKTSEMYYVDKENPDWDVFLLDRLDVLYAAIASEGKDDATNDLIQLNKFEDLVTSVFCPRITQILIENLNLRAINAVFAFSEIVKYVEKLNTVNGKLPGNEFRNLSTVFGKHGRLYAGNVQDIREFINKRQFKNIIDYVNETASDANASENIKDYIISALIDTLNGTDDLINSFFNQPSLEEKETEGNAFCPVILPKLNDFAVAVTGQAVMLIQAFIRVTSAGESEGKIKKEEGVGEKKRNNEVGGGDYPSIFARRLATAISEDFLKKTDMNTSFLSQVVVDLRKTAEAGLVKEISDRTSDIVKSQIANVVITTVLTARRLQYMDERRVEMMIANNEEIPVALLNAVN</sequence>
<gene>
    <name evidence="2" type="ORF">O3P69_006446</name>
</gene>
<evidence type="ECO:0000256" key="1">
    <source>
        <dbReference type="SAM" id="MobiDB-lite"/>
    </source>
</evidence>
<protein>
    <submittedName>
        <fullName evidence="2">Uncharacterized protein</fullName>
    </submittedName>
</protein>
<feature type="region of interest" description="Disordered" evidence="1">
    <location>
        <begin position="60"/>
        <end position="83"/>
    </location>
</feature>
<proteinExistence type="predicted"/>
<dbReference type="EMBL" id="JARAKH010000019">
    <property type="protein sequence ID" value="KAK8394255.1"/>
    <property type="molecule type" value="Genomic_DNA"/>
</dbReference>
<dbReference type="AlphaFoldDB" id="A0AAW0U2N9"/>
<keyword evidence="3" id="KW-1185">Reference proteome</keyword>
<comment type="caution">
    <text evidence="2">The sequence shown here is derived from an EMBL/GenBank/DDBJ whole genome shotgun (WGS) entry which is preliminary data.</text>
</comment>
<organism evidence="2 3">
    <name type="scientific">Scylla paramamosain</name>
    <name type="common">Mud crab</name>
    <dbReference type="NCBI Taxonomy" id="85552"/>
    <lineage>
        <taxon>Eukaryota</taxon>
        <taxon>Metazoa</taxon>
        <taxon>Ecdysozoa</taxon>
        <taxon>Arthropoda</taxon>
        <taxon>Crustacea</taxon>
        <taxon>Multicrustacea</taxon>
        <taxon>Malacostraca</taxon>
        <taxon>Eumalacostraca</taxon>
        <taxon>Eucarida</taxon>
        <taxon>Decapoda</taxon>
        <taxon>Pleocyemata</taxon>
        <taxon>Brachyura</taxon>
        <taxon>Eubrachyura</taxon>
        <taxon>Portunoidea</taxon>
        <taxon>Portunidae</taxon>
        <taxon>Portuninae</taxon>
        <taxon>Scylla</taxon>
    </lineage>
</organism>
<feature type="compositionally biased region" description="Basic and acidic residues" evidence="1">
    <location>
        <begin position="67"/>
        <end position="83"/>
    </location>
</feature>
<evidence type="ECO:0000313" key="3">
    <source>
        <dbReference type="Proteomes" id="UP001487740"/>
    </source>
</evidence>
<dbReference type="Proteomes" id="UP001487740">
    <property type="component" value="Unassembled WGS sequence"/>
</dbReference>
<evidence type="ECO:0000313" key="2">
    <source>
        <dbReference type="EMBL" id="KAK8394255.1"/>
    </source>
</evidence>
<name>A0AAW0U2N9_SCYPA</name>
<accession>A0AAW0U2N9</accession>
<reference evidence="2 3" key="1">
    <citation type="submission" date="2023-03" db="EMBL/GenBank/DDBJ databases">
        <title>High-quality genome of Scylla paramamosain provides insights in environmental adaptation.</title>
        <authorList>
            <person name="Zhang L."/>
        </authorList>
    </citation>
    <scope>NUCLEOTIDE SEQUENCE [LARGE SCALE GENOMIC DNA]</scope>
    <source>
        <strain evidence="2">LZ_2023a</strain>
        <tissue evidence="2">Muscle</tissue>
    </source>
</reference>